<keyword evidence="2 9" id="KW-0808">Transferase</keyword>
<keyword evidence="3 9" id="KW-0819">tRNA processing</keyword>
<dbReference type="InterPro" id="IPR023382">
    <property type="entry name" value="MnmA-like_central_sf"/>
</dbReference>
<dbReference type="GO" id="GO:0005737">
    <property type="term" value="C:cytoplasm"/>
    <property type="evidence" value="ECO:0007669"/>
    <property type="project" value="UniProtKB-SubCell"/>
</dbReference>
<comment type="caution">
    <text evidence="12">The sequence shown here is derived from an EMBL/GenBank/DDBJ whole genome shotgun (WGS) entry which is preliminary data.</text>
</comment>
<feature type="site" description="Interaction with tRNA" evidence="9">
    <location>
        <position position="329"/>
    </location>
</feature>
<dbReference type="PANTHER" id="PTHR11933">
    <property type="entry name" value="TRNA 5-METHYLAMINOMETHYL-2-THIOURIDYLATE -METHYLTRANSFERASE"/>
    <property type="match status" value="1"/>
</dbReference>
<evidence type="ECO:0000256" key="3">
    <source>
        <dbReference type="ARBA" id="ARBA00022694"/>
    </source>
</evidence>
<dbReference type="GO" id="GO:0103016">
    <property type="term" value="F:tRNA-uridine 2-sulfurtransferase activity"/>
    <property type="evidence" value="ECO:0007669"/>
    <property type="project" value="UniProtKB-EC"/>
</dbReference>
<evidence type="ECO:0000256" key="7">
    <source>
        <dbReference type="ARBA" id="ARBA00023157"/>
    </source>
</evidence>
<feature type="active site" description="Nucleophile" evidence="9">
    <location>
        <position position="95"/>
    </location>
</feature>
<dbReference type="Gene3D" id="2.40.30.10">
    <property type="entry name" value="Translation factors"/>
    <property type="match status" value="1"/>
</dbReference>
<dbReference type="GO" id="GO:0005524">
    <property type="term" value="F:ATP binding"/>
    <property type="evidence" value="ECO:0007669"/>
    <property type="project" value="UniProtKB-KW"/>
</dbReference>
<feature type="domain" description="tRNA-specific 2-thiouridylase MnmA-like C-terminal" evidence="10">
    <location>
        <begin position="269"/>
        <end position="344"/>
    </location>
</feature>
<organism evidence="12 13">
    <name type="scientific">Muiribacterium halophilum</name>
    <dbReference type="NCBI Taxonomy" id="2053465"/>
    <lineage>
        <taxon>Bacteria</taxon>
        <taxon>Candidatus Muiribacteriota</taxon>
        <taxon>Candidatus Muiribacteriia</taxon>
        <taxon>Candidatus Muiribacteriales</taxon>
        <taxon>Candidatus Muiribacteriaceae</taxon>
        <taxon>Candidatus Muiribacterium</taxon>
    </lineage>
</organism>
<sequence>MNNVLVGMSGGVDSSVAAMFLQKQGFKVHGVTFLLWNYDNSVCSETAVRDAQSVCKKLSIDHISKDYSDEFKDEIVNNFITEYLNARTPNPCVLCNRKIKFAKLFEIADDMGIEFVSTGHYVNIENIEGKWVIHEGSDPNKDQSYFLYVLKEEWLPRILFPLGKLTKPHVRKEAAANGLDRVKEKKDSLDICFLSGSYKDFIKDIVGEKSGDVVILPENEVIGKHSGIYNYTIGQSRGLNIAYGEKLFVSAIDSKTNTVYVQTDGRLLSDSFKVKDMNLFSILENRGDEFFVKIRHYSPKHPCRVELDKEKREAKVFLHEPVRAITPGQSAVFYDERGIVCMGGIINL</sequence>
<dbReference type="Pfam" id="PF20259">
    <property type="entry name" value="tRNA_Me_trans_M"/>
    <property type="match status" value="1"/>
</dbReference>
<feature type="site" description="Interaction with tRNA" evidence="9">
    <location>
        <position position="120"/>
    </location>
</feature>
<comment type="similarity">
    <text evidence="9">Belongs to the MnmA/TRMU family.</text>
</comment>
<dbReference type="GO" id="GO:0000049">
    <property type="term" value="F:tRNA binding"/>
    <property type="evidence" value="ECO:0007669"/>
    <property type="project" value="UniProtKB-KW"/>
</dbReference>
<accession>A0A2N5ZHW7</accession>
<comment type="function">
    <text evidence="9">Catalyzes the 2-thiolation of uridine at the wobble position (U34) of tRNA, leading to the formation of s(2)U34.</text>
</comment>
<dbReference type="GO" id="GO:0002143">
    <property type="term" value="P:tRNA wobble position uridine thiolation"/>
    <property type="evidence" value="ECO:0007669"/>
    <property type="project" value="TreeGrafter"/>
</dbReference>
<dbReference type="EMBL" id="PKTG01000068">
    <property type="protein sequence ID" value="PLX18213.1"/>
    <property type="molecule type" value="Genomic_DNA"/>
</dbReference>
<feature type="binding site" evidence="9">
    <location>
        <position position="119"/>
    </location>
    <ligand>
        <name>ATP</name>
        <dbReference type="ChEBI" id="CHEBI:30616"/>
    </ligand>
</feature>
<evidence type="ECO:0000256" key="6">
    <source>
        <dbReference type="ARBA" id="ARBA00022884"/>
    </source>
</evidence>
<dbReference type="InterPro" id="IPR046884">
    <property type="entry name" value="MnmA-like_central"/>
</dbReference>
<dbReference type="SUPFAM" id="SSF52402">
    <property type="entry name" value="Adenine nucleotide alpha hydrolases-like"/>
    <property type="match status" value="1"/>
</dbReference>
<feature type="binding site" evidence="9">
    <location>
        <begin position="7"/>
        <end position="14"/>
    </location>
    <ligand>
        <name>ATP</name>
        <dbReference type="ChEBI" id="CHEBI:30616"/>
    </ligand>
</feature>
<dbReference type="Gene3D" id="3.40.50.620">
    <property type="entry name" value="HUPs"/>
    <property type="match status" value="1"/>
</dbReference>
<evidence type="ECO:0000313" key="12">
    <source>
        <dbReference type="EMBL" id="PLX18213.1"/>
    </source>
</evidence>
<feature type="binding site" evidence="9">
    <location>
        <position position="33"/>
    </location>
    <ligand>
        <name>ATP</name>
        <dbReference type="ChEBI" id="CHEBI:30616"/>
    </ligand>
</feature>
<dbReference type="HAMAP" id="MF_00144">
    <property type="entry name" value="tRNA_thiouridyl_MnmA"/>
    <property type="match status" value="1"/>
</dbReference>
<dbReference type="Proteomes" id="UP000234857">
    <property type="component" value="Unassembled WGS sequence"/>
</dbReference>
<evidence type="ECO:0000313" key="13">
    <source>
        <dbReference type="Proteomes" id="UP000234857"/>
    </source>
</evidence>
<dbReference type="AlphaFoldDB" id="A0A2N5ZHW7"/>
<evidence type="ECO:0000256" key="2">
    <source>
        <dbReference type="ARBA" id="ARBA00022679"/>
    </source>
</evidence>
<evidence type="ECO:0000256" key="4">
    <source>
        <dbReference type="ARBA" id="ARBA00022741"/>
    </source>
</evidence>
<comment type="catalytic activity">
    <reaction evidence="8 9">
        <text>S-sulfanyl-L-cysteinyl-[protein] + uridine(34) in tRNA + AH2 + ATP = 2-thiouridine(34) in tRNA + L-cysteinyl-[protein] + A + AMP + diphosphate + H(+)</text>
        <dbReference type="Rhea" id="RHEA:47032"/>
        <dbReference type="Rhea" id="RHEA-COMP:10131"/>
        <dbReference type="Rhea" id="RHEA-COMP:11726"/>
        <dbReference type="Rhea" id="RHEA-COMP:11727"/>
        <dbReference type="Rhea" id="RHEA-COMP:11728"/>
        <dbReference type="ChEBI" id="CHEBI:13193"/>
        <dbReference type="ChEBI" id="CHEBI:15378"/>
        <dbReference type="ChEBI" id="CHEBI:17499"/>
        <dbReference type="ChEBI" id="CHEBI:29950"/>
        <dbReference type="ChEBI" id="CHEBI:30616"/>
        <dbReference type="ChEBI" id="CHEBI:33019"/>
        <dbReference type="ChEBI" id="CHEBI:61963"/>
        <dbReference type="ChEBI" id="CHEBI:65315"/>
        <dbReference type="ChEBI" id="CHEBI:87170"/>
        <dbReference type="ChEBI" id="CHEBI:456215"/>
        <dbReference type="EC" id="2.8.1.13"/>
    </reaction>
</comment>
<keyword evidence="1 9" id="KW-0820">tRNA-binding</keyword>
<reference evidence="12 13" key="1">
    <citation type="submission" date="2017-11" db="EMBL/GenBank/DDBJ databases">
        <title>Genome-resolved metagenomics identifies genetic mobility, metabolic interactions, and unexpected diversity in perchlorate-reducing communities.</title>
        <authorList>
            <person name="Barnum T.P."/>
            <person name="Figueroa I.A."/>
            <person name="Carlstrom C.I."/>
            <person name="Lucas L.N."/>
            <person name="Engelbrektson A.L."/>
            <person name="Coates J.D."/>
        </authorList>
    </citation>
    <scope>NUCLEOTIDE SEQUENCE [LARGE SCALE GENOMIC DNA]</scope>
    <source>
        <strain evidence="12">BM706</strain>
    </source>
</reference>
<feature type="disulfide bond" description="Alternate" evidence="9">
    <location>
        <begin position="95"/>
        <end position="192"/>
    </location>
</feature>
<feature type="domain" description="tRNA-specific 2-thiouridylase MnmA-like central" evidence="11">
    <location>
        <begin position="199"/>
        <end position="261"/>
    </location>
</feature>
<protein>
    <recommendedName>
        <fullName evidence="9">tRNA-specific 2-thiouridylase MnmA</fullName>
        <ecNumber evidence="9">2.8.1.13</ecNumber>
    </recommendedName>
</protein>
<name>A0A2N5ZHW7_MUIH1</name>
<comment type="subcellular location">
    <subcellularLocation>
        <location evidence="9">Cytoplasm</location>
    </subcellularLocation>
</comment>
<dbReference type="Pfam" id="PF20258">
    <property type="entry name" value="tRNA_Me_trans_C"/>
    <property type="match status" value="1"/>
</dbReference>
<keyword evidence="7 9" id="KW-1015">Disulfide bond</keyword>
<feature type="active site" description="Cysteine persulfide intermediate" evidence="9">
    <location>
        <position position="192"/>
    </location>
</feature>
<evidence type="ECO:0000256" key="8">
    <source>
        <dbReference type="ARBA" id="ARBA00051542"/>
    </source>
</evidence>
<dbReference type="Gene3D" id="2.30.30.280">
    <property type="entry name" value="Adenine nucleotide alpha hydrolases-like domains"/>
    <property type="match status" value="1"/>
</dbReference>
<dbReference type="NCBIfam" id="NF001138">
    <property type="entry name" value="PRK00143.1"/>
    <property type="match status" value="1"/>
</dbReference>
<dbReference type="InterPro" id="IPR046885">
    <property type="entry name" value="MnmA-like_C"/>
</dbReference>
<evidence type="ECO:0000256" key="9">
    <source>
        <dbReference type="HAMAP-Rule" id="MF_00144"/>
    </source>
</evidence>
<evidence type="ECO:0000256" key="1">
    <source>
        <dbReference type="ARBA" id="ARBA00022555"/>
    </source>
</evidence>
<gene>
    <name evidence="9" type="primary">mnmA</name>
    <name evidence="12" type="ORF">C0601_05275</name>
</gene>
<keyword evidence="6 9" id="KW-0694">RNA-binding</keyword>
<evidence type="ECO:0000259" key="11">
    <source>
        <dbReference type="Pfam" id="PF20259"/>
    </source>
</evidence>
<keyword evidence="4 9" id="KW-0547">Nucleotide-binding</keyword>
<dbReference type="PANTHER" id="PTHR11933:SF5">
    <property type="entry name" value="MITOCHONDRIAL TRNA-SPECIFIC 2-THIOURIDYLASE 1"/>
    <property type="match status" value="1"/>
</dbReference>
<dbReference type="InterPro" id="IPR014729">
    <property type="entry name" value="Rossmann-like_a/b/a_fold"/>
</dbReference>
<comment type="caution">
    <text evidence="9">Lacks conserved residue(s) required for the propagation of feature annotation.</text>
</comment>
<dbReference type="EC" id="2.8.1.13" evidence="9"/>
<evidence type="ECO:0000256" key="5">
    <source>
        <dbReference type="ARBA" id="ARBA00022840"/>
    </source>
</evidence>
<keyword evidence="5 9" id="KW-0067">ATP-binding</keyword>
<evidence type="ECO:0000259" key="10">
    <source>
        <dbReference type="Pfam" id="PF20258"/>
    </source>
</evidence>
<dbReference type="CDD" id="cd01998">
    <property type="entry name" value="MnmA_TRMU-like"/>
    <property type="match status" value="1"/>
</dbReference>
<feature type="region of interest" description="Interaction with tRNA" evidence="9">
    <location>
        <begin position="141"/>
        <end position="143"/>
    </location>
</feature>
<proteinExistence type="inferred from homology"/>
<keyword evidence="9" id="KW-0963">Cytoplasm</keyword>
<dbReference type="NCBIfam" id="TIGR00420">
    <property type="entry name" value="trmU"/>
    <property type="match status" value="1"/>
</dbReference>
<dbReference type="Pfam" id="PF03054">
    <property type="entry name" value="tRNA_Me_trans"/>
    <property type="match status" value="1"/>
</dbReference>
<dbReference type="InterPro" id="IPR004506">
    <property type="entry name" value="MnmA-like"/>
</dbReference>